<evidence type="ECO:0000313" key="1">
    <source>
        <dbReference type="EMBL" id="JAD27213.1"/>
    </source>
</evidence>
<proteinExistence type="predicted"/>
<protein>
    <submittedName>
        <fullName evidence="1">Uncharacterized protein</fullName>
    </submittedName>
</protein>
<reference evidence="1" key="1">
    <citation type="submission" date="2014-09" db="EMBL/GenBank/DDBJ databases">
        <authorList>
            <person name="Magalhaes I.L.F."/>
            <person name="Oliveira U."/>
            <person name="Santos F.R."/>
            <person name="Vidigal T.H.D.A."/>
            <person name="Brescovit A.D."/>
            <person name="Santos A.J."/>
        </authorList>
    </citation>
    <scope>NUCLEOTIDE SEQUENCE</scope>
    <source>
        <tissue evidence="1">Shoot tissue taken approximately 20 cm above the soil surface</tissue>
    </source>
</reference>
<dbReference type="AlphaFoldDB" id="A0A0A8YND9"/>
<sequence length="54" mass="6059">MPPTPITTSSSTHTSFLMEKKSDSMVVFIYCIQSMTLSLKFTIKNSQSSKQLNI</sequence>
<organism evidence="1">
    <name type="scientific">Arundo donax</name>
    <name type="common">Giant reed</name>
    <name type="synonym">Donax arundinaceus</name>
    <dbReference type="NCBI Taxonomy" id="35708"/>
    <lineage>
        <taxon>Eukaryota</taxon>
        <taxon>Viridiplantae</taxon>
        <taxon>Streptophyta</taxon>
        <taxon>Embryophyta</taxon>
        <taxon>Tracheophyta</taxon>
        <taxon>Spermatophyta</taxon>
        <taxon>Magnoliopsida</taxon>
        <taxon>Liliopsida</taxon>
        <taxon>Poales</taxon>
        <taxon>Poaceae</taxon>
        <taxon>PACMAD clade</taxon>
        <taxon>Arundinoideae</taxon>
        <taxon>Arundineae</taxon>
        <taxon>Arundo</taxon>
    </lineage>
</organism>
<accession>A0A0A8YND9</accession>
<dbReference type="EMBL" id="GBRH01270682">
    <property type="protein sequence ID" value="JAD27213.1"/>
    <property type="molecule type" value="Transcribed_RNA"/>
</dbReference>
<reference evidence="1" key="2">
    <citation type="journal article" date="2015" name="Data Brief">
        <title>Shoot transcriptome of the giant reed, Arundo donax.</title>
        <authorList>
            <person name="Barrero R.A."/>
            <person name="Guerrero F.D."/>
            <person name="Moolhuijzen P."/>
            <person name="Goolsby J.A."/>
            <person name="Tidwell J."/>
            <person name="Bellgard S.E."/>
            <person name="Bellgard M.I."/>
        </authorList>
    </citation>
    <scope>NUCLEOTIDE SEQUENCE</scope>
    <source>
        <tissue evidence="1">Shoot tissue taken approximately 20 cm above the soil surface</tissue>
    </source>
</reference>
<name>A0A0A8YND9_ARUDO</name>